<proteinExistence type="predicted"/>
<dbReference type="PANTHER" id="PTHR39193:SF1">
    <property type="entry name" value="5-DEOXY-GLUCURONATE ISOMERASE"/>
    <property type="match status" value="1"/>
</dbReference>
<dbReference type="EMBL" id="CP060713">
    <property type="protein sequence ID" value="QNN54399.1"/>
    <property type="molecule type" value="Genomic_DNA"/>
</dbReference>
<dbReference type="InterPro" id="IPR011051">
    <property type="entry name" value="RmlC_Cupin_sf"/>
</dbReference>
<dbReference type="RefSeq" id="WP_187580239.1">
    <property type="nucleotide sequence ID" value="NZ_CP060713.1"/>
</dbReference>
<keyword evidence="3" id="KW-1185">Reference proteome</keyword>
<dbReference type="InterPro" id="IPR014710">
    <property type="entry name" value="RmlC-like_jellyroll"/>
</dbReference>
<accession>A0A7G9RFM4</accession>
<reference evidence="2 3" key="1">
    <citation type="submission" date="2020-08" db="EMBL/GenBank/DDBJ databases">
        <title>Genome sequence of Nocardioides mesophilus KACC 16243T.</title>
        <authorList>
            <person name="Hyun D.-W."/>
            <person name="Bae J.-W."/>
        </authorList>
    </citation>
    <scope>NUCLEOTIDE SEQUENCE [LARGE SCALE GENOMIC DNA]</scope>
    <source>
        <strain evidence="2 3">KACC 16243</strain>
    </source>
</reference>
<dbReference type="GO" id="GO:0102482">
    <property type="term" value="F:5-deoxy-D-glucuronate isomerase activity"/>
    <property type="evidence" value="ECO:0007669"/>
    <property type="project" value="UniProtKB-EC"/>
</dbReference>
<dbReference type="Pfam" id="PF04962">
    <property type="entry name" value="KduI"/>
    <property type="match status" value="1"/>
</dbReference>
<dbReference type="GO" id="GO:0008880">
    <property type="term" value="F:glucuronate isomerase activity"/>
    <property type="evidence" value="ECO:0007669"/>
    <property type="project" value="InterPro"/>
</dbReference>
<evidence type="ECO:0000256" key="1">
    <source>
        <dbReference type="ARBA" id="ARBA00023235"/>
    </source>
</evidence>
<sequence>MSWLRRAGDVGQDGIVASVTPEAAGWEYSGLEVLDFGESRTFTRTMASTEGVLLPLSARDVEVRVDGERYSLDGRDGVFAAVSDWIYLPLGSNVEFSAGRGEIALCTAKATVRHDLAVTAAASVPVEVRGAGAATRQVTNIATPTSFAGADRINVCEVITPAGNFSSWPPHRHDGIAGCPVRNEEIYYFRTGCLDSPHGDARGQAQFRVYTVDGVVDETVTVLDQDVYLVPEGYHGPSTAPPQYPLYFLNVLAGPGNERTMGFCDDPTHAWIRASWDSAEQDPRCPVTSASGRVSR</sequence>
<evidence type="ECO:0000313" key="2">
    <source>
        <dbReference type="EMBL" id="QNN54399.1"/>
    </source>
</evidence>
<dbReference type="EC" id="5.3.1.30" evidence="2"/>
<dbReference type="PIRSF" id="PIRSF036628">
    <property type="entry name" value="IolB"/>
    <property type="match status" value="1"/>
</dbReference>
<keyword evidence="1 2" id="KW-0413">Isomerase</keyword>
<dbReference type="SUPFAM" id="SSF51182">
    <property type="entry name" value="RmlC-like cupins"/>
    <property type="match status" value="1"/>
</dbReference>
<dbReference type="Gene3D" id="2.60.120.10">
    <property type="entry name" value="Jelly Rolls"/>
    <property type="match status" value="2"/>
</dbReference>
<dbReference type="NCBIfam" id="TIGR04378">
    <property type="entry name" value="myo_inos_iolB"/>
    <property type="match status" value="1"/>
</dbReference>
<dbReference type="Proteomes" id="UP000515947">
    <property type="component" value="Chromosome"/>
</dbReference>
<gene>
    <name evidence="2" type="primary">iolB</name>
    <name evidence="2" type="ORF">H9L09_08760</name>
</gene>
<dbReference type="PANTHER" id="PTHR39193">
    <property type="entry name" value="5-DEOXY-GLUCURONATE ISOMERASE"/>
    <property type="match status" value="1"/>
</dbReference>
<protein>
    <submittedName>
        <fullName evidence="2">5-deoxy-glucuronate isomerase</fullName>
        <ecNumber evidence="2">5.3.1.30</ecNumber>
    </submittedName>
</protein>
<dbReference type="KEGG" id="nmes:H9L09_08760"/>
<dbReference type="InterPro" id="IPR021120">
    <property type="entry name" value="KduI/IolB_isomerase"/>
</dbReference>
<evidence type="ECO:0000313" key="3">
    <source>
        <dbReference type="Proteomes" id="UP000515947"/>
    </source>
</evidence>
<organism evidence="2 3">
    <name type="scientific">Nocardioides mesophilus</name>
    <dbReference type="NCBI Taxonomy" id="433659"/>
    <lineage>
        <taxon>Bacteria</taxon>
        <taxon>Bacillati</taxon>
        <taxon>Actinomycetota</taxon>
        <taxon>Actinomycetes</taxon>
        <taxon>Propionibacteriales</taxon>
        <taxon>Nocardioidaceae</taxon>
        <taxon>Nocardioides</taxon>
    </lineage>
</organism>
<dbReference type="GO" id="GO:0019310">
    <property type="term" value="P:inositol catabolic process"/>
    <property type="evidence" value="ECO:0007669"/>
    <property type="project" value="InterPro"/>
</dbReference>
<dbReference type="InterPro" id="IPR024203">
    <property type="entry name" value="Deoxy-glucuronate_isom_IolB"/>
</dbReference>
<dbReference type="AlphaFoldDB" id="A0A7G9RFM4"/>
<name>A0A7G9RFM4_9ACTN</name>